<keyword evidence="2" id="KW-0472">Membrane</keyword>
<name>B9L5L6_NAUPA</name>
<dbReference type="HOGENOM" id="CLU_1037565_0_0_7"/>
<dbReference type="STRING" id="598659.NAMH_1261"/>
<dbReference type="InterPro" id="IPR011990">
    <property type="entry name" value="TPR-like_helical_dom_sf"/>
</dbReference>
<keyword evidence="2" id="KW-1133">Transmembrane helix</keyword>
<evidence type="ECO:0000313" key="3">
    <source>
        <dbReference type="EMBL" id="ACM92879.1"/>
    </source>
</evidence>
<evidence type="ECO:0008006" key="5">
    <source>
        <dbReference type="Google" id="ProtNLM"/>
    </source>
</evidence>
<organism evidence="3 4">
    <name type="scientific">Nautilia profundicola (strain ATCC BAA-1463 / DSM 18972 / AmH)</name>
    <dbReference type="NCBI Taxonomy" id="598659"/>
    <lineage>
        <taxon>Bacteria</taxon>
        <taxon>Pseudomonadati</taxon>
        <taxon>Campylobacterota</taxon>
        <taxon>Epsilonproteobacteria</taxon>
        <taxon>Nautiliales</taxon>
        <taxon>Nautiliaceae</taxon>
        <taxon>Nautilia</taxon>
    </lineage>
</organism>
<sequence length="268" mass="31540">MHRYDELEKLYYKNKIKKYIFLSVTVLILIILGVYSYKILNNKNKKDNTPKINVDFKKITANNIDSNKSIEKNVKKISKKETKNEIKEYNKSTVTHTVKKELDQNKTKVKTNNQTPNLSFVVPKIKEDDTLKQENKQTTPQKPVQIKKTSSVNKKTENKTDNIKVIPIIKEEKININELVASFNKEPKYDTAMVISKYYFDKNDYKNAKLWALKANNIDPSKYESWKMFALILLKKNDKIKAKEVLKIYLNDYGENDEIYKLLRSIDE</sequence>
<dbReference type="OrthoDB" id="5339479at2"/>
<proteinExistence type="predicted"/>
<accession>B9L5L6</accession>
<dbReference type="RefSeq" id="WP_015901931.1">
    <property type="nucleotide sequence ID" value="NC_012115.1"/>
</dbReference>
<dbReference type="eggNOG" id="ENOG5032HSI">
    <property type="taxonomic scope" value="Bacteria"/>
</dbReference>
<dbReference type="Gene3D" id="1.25.40.10">
    <property type="entry name" value="Tetratricopeptide repeat domain"/>
    <property type="match status" value="1"/>
</dbReference>
<dbReference type="KEGG" id="nam:NAMH_1261"/>
<evidence type="ECO:0000256" key="1">
    <source>
        <dbReference type="SAM" id="MobiDB-lite"/>
    </source>
</evidence>
<keyword evidence="2" id="KW-0812">Transmembrane</keyword>
<evidence type="ECO:0000256" key="2">
    <source>
        <dbReference type="SAM" id="Phobius"/>
    </source>
</evidence>
<dbReference type="EMBL" id="CP001279">
    <property type="protein sequence ID" value="ACM92879.1"/>
    <property type="molecule type" value="Genomic_DNA"/>
</dbReference>
<reference evidence="3 4" key="1">
    <citation type="journal article" date="2009" name="PLoS Genet.">
        <title>Adaptations to submarine hydrothermal environments exemplified by the genome of Nautilia profundicola.</title>
        <authorList>
            <person name="Campbell B.J."/>
            <person name="Smith J.L."/>
            <person name="Hanson T.E."/>
            <person name="Klotz M.G."/>
            <person name="Stein L.Y."/>
            <person name="Lee C.K."/>
            <person name="Wu D."/>
            <person name="Robinson J.M."/>
            <person name="Khouri H.M."/>
            <person name="Eisen J.A."/>
            <person name="Cary S.C."/>
        </authorList>
    </citation>
    <scope>NUCLEOTIDE SEQUENCE [LARGE SCALE GENOMIC DNA]</scope>
    <source>
        <strain evidence="4">ATCC BAA-1463 / DSM 18972 / AmH</strain>
    </source>
</reference>
<evidence type="ECO:0000313" key="4">
    <source>
        <dbReference type="Proteomes" id="UP000000448"/>
    </source>
</evidence>
<dbReference type="SUPFAM" id="SSF48452">
    <property type="entry name" value="TPR-like"/>
    <property type="match status" value="1"/>
</dbReference>
<dbReference type="AlphaFoldDB" id="B9L5L6"/>
<feature type="transmembrane region" description="Helical" evidence="2">
    <location>
        <begin position="20"/>
        <end position="37"/>
    </location>
</feature>
<dbReference type="Proteomes" id="UP000000448">
    <property type="component" value="Chromosome"/>
</dbReference>
<feature type="region of interest" description="Disordered" evidence="1">
    <location>
        <begin position="129"/>
        <end position="153"/>
    </location>
</feature>
<gene>
    <name evidence="3" type="ordered locus">NAMH_1261</name>
</gene>
<keyword evidence="4" id="KW-1185">Reference proteome</keyword>
<feature type="compositionally biased region" description="Polar residues" evidence="1">
    <location>
        <begin position="136"/>
        <end position="153"/>
    </location>
</feature>
<protein>
    <recommendedName>
        <fullName evidence="5">Transformation system protein</fullName>
    </recommendedName>
</protein>